<reference evidence="4 5" key="1">
    <citation type="submission" date="2018-08" db="EMBL/GenBank/DDBJ databases">
        <title>Aphanomyces genome sequencing and annotation.</title>
        <authorList>
            <person name="Minardi D."/>
            <person name="Oidtmann B."/>
            <person name="Van Der Giezen M."/>
            <person name="Studholme D.J."/>
        </authorList>
    </citation>
    <scope>NUCLEOTIDE SEQUENCE [LARGE SCALE GENOMIC DNA]</scope>
    <source>
        <strain evidence="4 5">Kv</strain>
    </source>
</reference>
<dbReference type="EMBL" id="QUSZ01002999">
    <property type="protein sequence ID" value="RHY20133.1"/>
    <property type="molecule type" value="Genomic_DNA"/>
</dbReference>
<keyword evidence="2" id="KW-0227">DNA damage</keyword>
<dbReference type="Proteomes" id="UP000265427">
    <property type="component" value="Unassembled WGS sequence"/>
</dbReference>
<dbReference type="GO" id="GO:0016226">
    <property type="term" value="P:iron-sulfur cluster assembly"/>
    <property type="evidence" value="ECO:0007669"/>
    <property type="project" value="UniProtKB-UniRule"/>
</dbReference>
<comment type="similarity">
    <text evidence="1 2">Belongs to the MET18/MMS19 family.</text>
</comment>
<comment type="function">
    <text evidence="2">Key component of the cytosolic iron-sulfur protein assembly (CIA) complex, a multiprotein complex that mediates the incorporation of iron-sulfur cluster into apoproteins specifically involved in DNA metabolism and genomic integrity. In the CIA complex, MMS19 acts as an adapter between early-acting CIA components and a subset of cellular target iron-sulfur proteins.</text>
</comment>
<dbReference type="SUPFAM" id="SSF48371">
    <property type="entry name" value="ARM repeat"/>
    <property type="match status" value="1"/>
</dbReference>
<evidence type="ECO:0000313" key="4">
    <source>
        <dbReference type="EMBL" id="RHY20133.1"/>
    </source>
</evidence>
<protein>
    <recommendedName>
        <fullName evidence="2">MMS19 nucleotide excision repair protein</fullName>
    </recommendedName>
</protein>
<feature type="domain" description="MMS19 C-terminal" evidence="3">
    <location>
        <begin position="6"/>
        <end position="116"/>
    </location>
</feature>
<dbReference type="PANTHER" id="PTHR12891">
    <property type="entry name" value="DNA REPAIR/TRANSCRIPTION PROTEIN MET18/MMS19"/>
    <property type="match status" value="1"/>
</dbReference>
<evidence type="ECO:0000259" key="3">
    <source>
        <dbReference type="Pfam" id="PF12460"/>
    </source>
</evidence>
<keyword evidence="2" id="KW-0539">Nucleus</keyword>
<dbReference type="GO" id="GO:0051604">
    <property type="term" value="P:protein maturation"/>
    <property type="evidence" value="ECO:0007669"/>
    <property type="project" value="UniProtKB-UniRule"/>
</dbReference>
<dbReference type="AlphaFoldDB" id="A0A397BPG5"/>
<comment type="caution">
    <text evidence="4">The sequence shown here is derived from an EMBL/GenBank/DDBJ whole genome shotgun (WGS) entry which is preliminary data.</text>
</comment>
<evidence type="ECO:0000313" key="5">
    <source>
        <dbReference type="Proteomes" id="UP000265427"/>
    </source>
</evidence>
<dbReference type="Gene3D" id="1.25.10.10">
    <property type="entry name" value="Leucine-rich Repeat Variant"/>
    <property type="match status" value="1"/>
</dbReference>
<accession>A0A397BPG5</accession>
<proteinExistence type="inferred from homology"/>
<dbReference type="InterPro" id="IPR011989">
    <property type="entry name" value="ARM-like"/>
</dbReference>
<evidence type="ECO:0000256" key="2">
    <source>
        <dbReference type="RuleBase" id="RU367072"/>
    </source>
</evidence>
<organism evidence="4 5">
    <name type="scientific">Aphanomyces astaci</name>
    <name type="common">Crayfish plague agent</name>
    <dbReference type="NCBI Taxonomy" id="112090"/>
    <lineage>
        <taxon>Eukaryota</taxon>
        <taxon>Sar</taxon>
        <taxon>Stramenopiles</taxon>
        <taxon>Oomycota</taxon>
        <taxon>Saprolegniomycetes</taxon>
        <taxon>Saprolegniales</taxon>
        <taxon>Verrucalvaceae</taxon>
        <taxon>Aphanomyces</taxon>
    </lineage>
</organism>
<keyword evidence="2" id="KW-0234">DNA repair</keyword>
<comment type="subcellular location">
    <subcellularLocation>
        <location evidence="2">Nucleus</location>
    </subcellularLocation>
</comment>
<dbReference type="InterPro" id="IPR016024">
    <property type="entry name" value="ARM-type_fold"/>
</dbReference>
<dbReference type="Pfam" id="PF12460">
    <property type="entry name" value="MMS19_C"/>
    <property type="match status" value="1"/>
</dbReference>
<dbReference type="VEuPathDB" id="FungiDB:H257_09676"/>
<sequence length="159" mass="17957">RVVTLLVVAHTPHAILLPHVLDIVPLVVDALNLKEPPYAALLGHPALVTFEMCFQHDPQLVYGYLNQLFPGLLWQSQHWCVFGRLSTNIHVGNVCLYNSHAVKDRLRALGCLASLAKIKYELIHPHKERVIKGLLAALDDRKRTVRQAAVKVRNQWSIL</sequence>
<dbReference type="GO" id="GO:0097361">
    <property type="term" value="C:cytosolic [4Fe-4S] assembly targeting complex"/>
    <property type="evidence" value="ECO:0007669"/>
    <property type="project" value="UniProtKB-UniRule"/>
</dbReference>
<dbReference type="InterPro" id="IPR024687">
    <property type="entry name" value="MMS19_C"/>
</dbReference>
<name>A0A397BPG5_APHAT</name>
<gene>
    <name evidence="4" type="ORF">DYB36_010849</name>
</gene>
<evidence type="ECO:0000256" key="1">
    <source>
        <dbReference type="ARBA" id="ARBA00009340"/>
    </source>
</evidence>
<feature type="non-terminal residue" evidence="4">
    <location>
        <position position="1"/>
    </location>
</feature>
<dbReference type="PANTHER" id="PTHR12891:SF0">
    <property type="entry name" value="MMS19 NUCLEOTIDE EXCISION REPAIR PROTEIN HOMOLOG"/>
    <property type="match status" value="1"/>
</dbReference>
<dbReference type="GO" id="GO:0005634">
    <property type="term" value="C:nucleus"/>
    <property type="evidence" value="ECO:0007669"/>
    <property type="project" value="UniProtKB-SubCell"/>
</dbReference>
<dbReference type="GO" id="GO:0006281">
    <property type="term" value="P:DNA repair"/>
    <property type="evidence" value="ECO:0007669"/>
    <property type="project" value="UniProtKB-UniRule"/>
</dbReference>
<dbReference type="InterPro" id="IPR039920">
    <property type="entry name" value="MMS19"/>
</dbReference>